<gene>
    <name evidence="1" type="ORF">JG687_00018266</name>
</gene>
<protein>
    <submittedName>
        <fullName evidence="1">Uncharacterized protein</fullName>
    </submittedName>
</protein>
<accession>A0A8T1TPD8</accession>
<evidence type="ECO:0000313" key="1">
    <source>
        <dbReference type="EMBL" id="KAG6943745.1"/>
    </source>
</evidence>
<organism evidence="1 2">
    <name type="scientific">Phytophthora cactorum</name>
    <dbReference type="NCBI Taxonomy" id="29920"/>
    <lineage>
        <taxon>Eukaryota</taxon>
        <taxon>Sar</taxon>
        <taxon>Stramenopiles</taxon>
        <taxon>Oomycota</taxon>
        <taxon>Peronosporomycetes</taxon>
        <taxon>Peronosporales</taxon>
        <taxon>Peronosporaceae</taxon>
        <taxon>Phytophthora</taxon>
    </lineage>
</organism>
<reference evidence="1" key="1">
    <citation type="submission" date="2021-01" db="EMBL/GenBank/DDBJ databases">
        <title>Phytophthora aleatoria, a newly-described species from Pinus radiata is distinct from Phytophthora cactorum isolates based on comparative genomics.</title>
        <authorList>
            <person name="Mcdougal R."/>
            <person name="Panda P."/>
            <person name="Williams N."/>
            <person name="Studholme D.J."/>
        </authorList>
    </citation>
    <scope>NUCLEOTIDE SEQUENCE</scope>
    <source>
        <strain evidence="1">NZFS 3830</strain>
    </source>
</reference>
<dbReference type="OrthoDB" id="116445at2759"/>
<proteinExistence type="predicted"/>
<dbReference type="AlphaFoldDB" id="A0A8T1TPD8"/>
<evidence type="ECO:0000313" key="2">
    <source>
        <dbReference type="Proteomes" id="UP000688947"/>
    </source>
</evidence>
<comment type="caution">
    <text evidence="1">The sequence shown here is derived from an EMBL/GenBank/DDBJ whole genome shotgun (WGS) entry which is preliminary data.</text>
</comment>
<sequence>MIKALNQSGVALSDEQQHTFDLYEATNGSKFRFVGCWYILEDSEKWRAWQSANEKKGSTRSKLKSSLLGSARGVSEIQSIVVTTKPPFLLISWLQTKTKPIPPNAIKVYIEVNWTNLTLLC</sequence>
<dbReference type="Proteomes" id="UP000688947">
    <property type="component" value="Unassembled WGS sequence"/>
</dbReference>
<dbReference type="EMBL" id="JAENGZ010002434">
    <property type="protein sequence ID" value="KAG6943745.1"/>
    <property type="molecule type" value="Genomic_DNA"/>
</dbReference>
<name>A0A8T1TPD8_9STRA</name>